<sequence length="298" mass="33570">MEKLAGLLSFGKPRQPKLQIMSDLHLEVGQQYASFQFPATAPFLVLAGDIGRLVDYQGLLGFLERQAPRYRKVFLALGNHEFYGTSYEQGLDAARRLVREPRLQDKVVLLHRTRWDDPDSRLTVLGCTLWSRIPPAAEDVIRFKVSDFKQIEGWSIQKHNQQHGEEARWLLDQARQLAGAQSSDDARRAVCIVTHHAPSLVGTSSPQHADGPVTPAFATELLLSDDDSSSTRCGGRPWEAVRAWVFGHTHYSTDFACRGIRVVANQRGYVFAATTAAREKRWRRRDVHQFDPAKAIAV</sequence>
<dbReference type="EMBL" id="JAZHXJ010002020">
    <property type="protein sequence ID" value="KAL1841858.1"/>
    <property type="molecule type" value="Genomic_DNA"/>
</dbReference>
<keyword evidence="3" id="KW-1185">Reference proteome</keyword>
<evidence type="ECO:0000313" key="2">
    <source>
        <dbReference type="EMBL" id="KAL1841858.1"/>
    </source>
</evidence>
<dbReference type="PANTHER" id="PTHR37844">
    <property type="entry name" value="SER/THR PROTEIN PHOSPHATASE SUPERFAMILY (AFU_ORTHOLOGUE AFUA_1G14840)"/>
    <property type="match status" value="1"/>
</dbReference>
<dbReference type="InterPro" id="IPR029052">
    <property type="entry name" value="Metallo-depent_PP-like"/>
</dbReference>
<evidence type="ECO:0000259" key="1">
    <source>
        <dbReference type="Pfam" id="PF00149"/>
    </source>
</evidence>
<reference evidence="2 3" key="1">
    <citation type="journal article" date="2024" name="Commun. Biol.">
        <title>Comparative genomic analysis of thermophilic fungi reveals convergent evolutionary adaptations and gene losses.</title>
        <authorList>
            <person name="Steindorff A.S."/>
            <person name="Aguilar-Pontes M.V."/>
            <person name="Robinson A.J."/>
            <person name="Andreopoulos B."/>
            <person name="LaButti K."/>
            <person name="Kuo A."/>
            <person name="Mondo S."/>
            <person name="Riley R."/>
            <person name="Otillar R."/>
            <person name="Haridas S."/>
            <person name="Lipzen A."/>
            <person name="Grimwood J."/>
            <person name="Schmutz J."/>
            <person name="Clum A."/>
            <person name="Reid I.D."/>
            <person name="Moisan M.C."/>
            <person name="Butler G."/>
            <person name="Nguyen T.T.M."/>
            <person name="Dewar K."/>
            <person name="Conant G."/>
            <person name="Drula E."/>
            <person name="Henrissat B."/>
            <person name="Hansel C."/>
            <person name="Singer S."/>
            <person name="Hutchinson M.I."/>
            <person name="de Vries R.P."/>
            <person name="Natvig D.O."/>
            <person name="Powell A.J."/>
            <person name="Tsang A."/>
            <person name="Grigoriev I.V."/>
        </authorList>
    </citation>
    <scope>NUCLEOTIDE SEQUENCE [LARGE SCALE GENOMIC DNA]</scope>
    <source>
        <strain evidence="2 3">ATCC 24622</strain>
    </source>
</reference>
<gene>
    <name evidence="2" type="ORF">VTK73DRAFT_3375</name>
</gene>
<organism evidence="2 3">
    <name type="scientific">Phialemonium thermophilum</name>
    <dbReference type="NCBI Taxonomy" id="223376"/>
    <lineage>
        <taxon>Eukaryota</taxon>
        <taxon>Fungi</taxon>
        <taxon>Dikarya</taxon>
        <taxon>Ascomycota</taxon>
        <taxon>Pezizomycotina</taxon>
        <taxon>Sordariomycetes</taxon>
        <taxon>Sordariomycetidae</taxon>
        <taxon>Cephalothecales</taxon>
        <taxon>Cephalothecaceae</taxon>
        <taxon>Phialemonium</taxon>
    </lineage>
</organism>
<comment type="caution">
    <text evidence="2">The sequence shown here is derived from an EMBL/GenBank/DDBJ whole genome shotgun (WGS) entry which is preliminary data.</text>
</comment>
<dbReference type="Gene3D" id="3.60.21.10">
    <property type="match status" value="1"/>
</dbReference>
<name>A0ABR3VJJ1_9PEZI</name>
<feature type="domain" description="Calcineurin-like phosphoesterase" evidence="1">
    <location>
        <begin position="21"/>
        <end position="251"/>
    </location>
</feature>
<proteinExistence type="predicted"/>
<evidence type="ECO:0000313" key="3">
    <source>
        <dbReference type="Proteomes" id="UP001586593"/>
    </source>
</evidence>
<dbReference type="PANTHER" id="PTHR37844:SF2">
    <property type="entry name" value="SER_THR PROTEIN PHOSPHATASE SUPERFAMILY (AFU_ORTHOLOGUE AFUA_1G14840)"/>
    <property type="match status" value="1"/>
</dbReference>
<dbReference type="Pfam" id="PF00149">
    <property type="entry name" value="Metallophos"/>
    <property type="match status" value="1"/>
</dbReference>
<dbReference type="InterPro" id="IPR004843">
    <property type="entry name" value="Calcineurin-like_PHP"/>
</dbReference>
<protein>
    <recommendedName>
        <fullName evidence="1">Calcineurin-like phosphoesterase domain-containing protein</fullName>
    </recommendedName>
</protein>
<accession>A0ABR3VJJ1</accession>
<dbReference type="Proteomes" id="UP001586593">
    <property type="component" value="Unassembled WGS sequence"/>
</dbReference>
<dbReference type="SUPFAM" id="SSF56300">
    <property type="entry name" value="Metallo-dependent phosphatases"/>
    <property type="match status" value="1"/>
</dbReference>